<evidence type="ECO:0000256" key="4">
    <source>
        <dbReference type="ARBA" id="ARBA00023004"/>
    </source>
</evidence>
<keyword evidence="7" id="KW-1185">Reference proteome</keyword>
<protein>
    <recommendedName>
        <fullName evidence="8">Cytochrome P450</fullName>
    </recommendedName>
</protein>
<dbReference type="CDD" id="cd11069">
    <property type="entry name" value="CYP_FUM15-like"/>
    <property type="match status" value="1"/>
</dbReference>
<evidence type="ECO:0000313" key="7">
    <source>
        <dbReference type="Proteomes" id="UP000726737"/>
    </source>
</evidence>
<proteinExistence type="inferred from homology"/>
<dbReference type="Proteomes" id="UP000726737">
    <property type="component" value="Unassembled WGS sequence"/>
</dbReference>
<dbReference type="PANTHER" id="PTHR24305">
    <property type="entry name" value="CYTOCHROME P450"/>
    <property type="match status" value="1"/>
</dbReference>
<dbReference type="GO" id="GO:0016705">
    <property type="term" value="F:oxidoreductase activity, acting on paired donors, with incorporation or reduction of molecular oxygen"/>
    <property type="evidence" value="ECO:0007669"/>
    <property type="project" value="InterPro"/>
</dbReference>
<dbReference type="PANTHER" id="PTHR24305:SF166">
    <property type="entry name" value="CYTOCHROME P450 12A4, MITOCHONDRIAL-RELATED"/>
    <property type="match status" value="1"/>
</dbReference>
<evidence type="ECO:0000256" key="1">
    <source>
        <dbReference type="ARBA" id="ARBA00001971"/>
    </source>
</evidence>
<dbReference type="InterPro" id="IPR036396">
    <property type="entry name" value="Cyt_P450_sf"/>
</dbReference>
<gene>
    <name evidence="6" type="ORF">BG011_004818</name>
</gene>
<evidence type="ECO:0000256" key="2">
    <source>
        <dbReference type="ARBA" id="ARBA00010617"/>
    </source>
</evidence>
<dbReference type="InterPro" id="IPR001128">
    <property type="entry name" value="Cyt_P450"/>
</dbReference>
<evidence type="ECO:0008006" key="8">
    <source>
        <dbReference type="Google" id="ProtNLM"/>
    </source>
</evidence>
<dbReference type="InterPro" id="IPR002403">
    <property type="entry name" value="Cyt_P450_E_grp-IV"/>
</dbReference>
<evidence type="ECO:0000256" key="5">
    <source>
        <dbReference type="PIRSR" id="PIRSR602403-1"/>
    </source>
</evidence>
<dbReference type="AlphaFoldDB" id="A0A9P6U158"/>
<dbReference type="EMBL" id="JAAAJA010000321">
    <property type="protein sequence ID" value="KAG0256009.1"/>
    <property type="molecule type" value="Genomic_DNA"/>
</dbReference>
<name>A0A9P6U158_9FUNG</name>
<comment type="similarity">
    <text evidence="2">Belongs to the cytochrome P450 family.</text>
</comment>
<dbReference type="GO" id="GO:0020037">
    <property type="term" value="F:heme binding"/>
    <property type="evidence" value="ECO:0007669"/>
    <property type="project" value="InterPro"/>
</dbReference>
<organism evidence="6 7">
    <name type="scientific">Mortierella polycephala</name>
    <dbReference type="NCBI Taxonomy" id="41804"/>
    <lineage>
        <taxon>Eukaryota</taxon>
        <taxon>Fungi</taxon>
        <taxon>Fungi incertae sedis</taxon>
        <taxon>Mucoromycota</taxon>
        <taxon>Mortierellomycotina</taxon>
        <taxon>Mortierellomycetes</taxon>
        <taxon>Mortierellales</taxon>
        <taxon>Mortierellaceae</taxon>
        <taxon>Mortierella</taxon>
    </lineage>
</organism>
<dbReference type="OrthoDB" id="1470350at2759"/>
<comment type="caution">
    <text evidence="6">The sequence shown here is derived from an EMBL/GenBank/DDBJ whole genome shotgun (WGS) entry which is preliminary data.</text>
</comment>
<accession>A0A9P6U158</accession>
<dbReference type="GO" id="GO:0004497">
    <property type="term" value="F:monooxygenase activity"/>
    <property type="evidence" value="ECO:0007669"/>
    <property type="project" value="InterPro"/>
</dbReference>
<dbReference type="InterPro" id="IPR050121">
    <property type="entry name" value="Cytochrome_P450_monoxygenase"/>
</dbReference>
<evidence type="ECO:0000313" key="6">
    <source>
        <dbReference type="EMBL" id="KAG0256009.1"/>
    </source>
</evidence>
<keyword evidence="5" id="KW-0349">Heme</keyword>
<dbReference type="Pfam" id="PF00067">
    <property type="entry name" value="p450"/>
    <property type="match status" value="1"/>
</dbReference>
<dbReference type="SUPFAM" id="SSF48264">
    <property type="entry name" value="Cytochrome P450"/>
    <property type="match status" value="1"/>
</dbReference>
<sequence length="553" mass="62642">MPVTSTLLSVVRVDPYTTIGTLIALFSSYLFYKTYLLPNFLSPLRHIPGPPNESKYNKYKLPFIGNFLDILIEEAGVPHRRWIEQHGSIVCYRGLFNDQRVLIADPKAIQHVFSTHSYKYPKPSRVRRVLSQVTGNGVLLAEGDAHKKQRKMLNPAFGHKHIKEMVPIMVAPAAKLGRIWEERVDQSDDNSVEFDITNDLSNATLDIIGMAGKCFGYNFNAIMDPDNELSAAYEELFNTSSNTVQLLRLFFPIYIHIPFAHNRRRWHSIQAVDRVSSRLVAEKRAQANAEKSQGPDEEEGKDLMSILIRGNEQVGSLEDGKLTDKELKDQILTFLAAGHETTSVTMTWMLHVFSIHPEVQKRVRDEFLSAIGRPSEDKTLSYDELNALPYLNACVKELLRFIPPVPTLSRVASQDDTILGYDIPKGTQIFMSPAVLHKLKSVFGEDAEEFKPERWMDPATVPDEIKAKTKFVTPDMSWAYTPFLSGPRNCIGSKFALIETKILVYHLLANLEYHPAPGFTFKKAARVTWRPVPGMRLIVKRLDTSDETKVATI</sequence>
<reference evidence="6" key="1">
    <citation type="journal article" date="2020" name="Fungal Divers.">
        <title>Resolving the Mortierellaceae phylogeny through synthesis of multi-gene phylogenetics and phylogenomics.</title>
        <authorList>
            <person name="Vandepol N."/>
            <person name="Liber J."/>
            <person name="Desiro A."/>
            <person name="Na H."/>
            <person name="Kennedy M."/>
            <person name="Barry K."/>
            <person name="Grigoriev I.V."/>
            <person name="Miller A.N."/>
            <person name="O'Donnell K."/>
            <person name="Stajich J.E."/>
            <person name="Bonito G."/>
        </authorList>
    </citation>
    <scope>NUCLEOTIDE SEQUENCE</scope>
    <source>
        <strain evidence="6">KOD948</strain>
    </source>
</reference>
<dbReference type="Gene3D" id="1.10.630.10">
    <property type="entry name" value="Cytochrome P450"/>
    <property type="match status" value="1"/>
</dbReference>
<feature type="binding site" description="axial binding residue" evidence="5">
    <location>
        <position position="490"/>
    </location>
    <ligand>
        <name>heme</name>
        <dbReference type="ChEBI" id="CHEBI:30413"/>
    </ligand>
    <ligandPart>
        <name>Fe</name>
        <dbReference type="ChEBI" id="CHEBI:18248"/>
    </ligandPart>
</feature>
<evidence type="ECO:0000256" key="3">
    <source>
        <dbReference type="ARBA" id="ARBA00022723"/>
    </source>
</evidence>
<keyword evidence="4 5" id="KW-0408">Iron</keyword>
<dbReference type="PRINTS" id="PR00465">
    <property type="entry name" value="EP450IV"/>
</dbReference>
<keyword evidence="3 5" id="KW-0479">Metal-binding</keyword>
<comment type="cofactor">
    <cofactor evidence="1 5">
        <name>heme</name>
        <dbReference type="ChEBI" id="CHEBI:30413"/>
    </cofactor>
</comment>
<dbReference type="GO" id="GO:0005506">
    <property type="term" value="F:iron ion binding"/>
    <property type="evidence" value="ECO:0007669"/>
    <property type="project" value="InterPro"/>
</dbReference>
<dbReference type="PRINTS" id="PR00385">
    <property type="entry name" value="P450"/>
</dbReference>